<dbReference type="eggNOG" id="COG1433">
    <property type="taxonomic scope" value="Bacteria"/>
</dbReference>
<dbReference type="EMBL" id="CM001167">
    <property type="protein sequence ID" value="EGJ71666.1"/>
    <property type="molecule type" value="Genomic_DNA"/>
</dbReference>
<keyword evidence="2" id="KW-1185">Reference proteome</keyword>
<sequence length="160" mass="17519">MNNTKETLQLRVQKAEELFKSGYNCSQAVVTAFADMYGFTDEQALRMASSFGGGIGRMRETCGAACGLFMLAGLQTGSTDAKDRAGKSANYALVQELAEKFKKINGSINCGELLGLRKQAKLNPEASERTDAYYAKRPCAKMVESAAQLWVDYLTETEEK</sequence>
<evidence type="ECO:0000313" key="1">
    <source>
        <dbReference type="EMBL" id="EGJ71666.1"/>
    </source>
</evidence>
<dbReference type="Pfam" id="PF09719">
    <property type="entry name" value="C_GCAxxG_C_C"/>
    <property type="match status" value="1"/>
</dbReference>
<proteinExistence type="predicted"/>
<protein>
    <submittedName>
        <fullName evidence="1">C_GCAxxG_C_C family protein</fullName>
    </submittedName>
</protein>
<evidence type="ECO:0000313" key="2">
    <source>
        <dbReference type="Proteomes" id="UP000018439"/>
    </source>
</evidence>
<dbReference type="OrthoDB" id="9791535at2"/>
<accession>F3ZPS9</accession>
<dbReference type="STRING" id="679937.Bcop_1471"/>
<gene>
    <name evidence="1" type="ORF">Bcop_1471</name>
</gene>
<dbReference type="HOGENOM" id="CLU_091283_1_0_10"/>
<dbReference type="Proteomes" id="UP000018439">
    <property type="component" value="Chromosome"/>
</dbReference>
<dbReference type="NCBIfam" id="TIGR01909">
    <property type="entry name" value="C_GCAxxG_C_C"/>
    <property type="match status" value="1"/>
</dbReference>
<dbReference type="AlphaFoldDB" id="F3ZPS9"/>
<reference evidence="1 2" key="1">
    <citation type="journal article" date="2011" name="Stand. Genomic Sci.">
        <title>Non-contiguous finished genome sequence of Bacteroides coprosuis type strain (PC139).</title>
        <authorList>
            <person name="Land M."/>
            <person name="Held B."/>
            <person name="Gronow S."/>
            <person name="Abt B."/>
            <person name="Lucas S."/>
            <person name="Del Rio T.G."/>
            <person name="Nolan M."/>
            <person name="Tice H."/>
            <person name="Cheng J.F."/>
            <person name="Pitluck S."/>
            <person name="Liolios K."/>
            <person name="Pagani I."/>
            <person name="Ivanova N."/>
            <person name="Mavromatis K."/>
            <person name="Mikhailova N."/>
            <person name="Pati A."/>
            <person name="Tapia R."/>
            <person name="Han C."/>
            <person name="Goodwin L."/>
            <person name="Chen A."/>
            <person name="Palaniappan K."/>
            <person name="Hauser L."/>
            <person name="Brambilla E.M."/>
            <person name="Rohde M."/>
            <person name="Goker M."/>
            <person name="Detter J.C."/>
            <person name="Woyke T."/>
            <person name="Bristow J."/>
            <person name="Eisen J.A."/>
            <person name="Markowitz V."/>
            <person name="Hugenholtz P."/>
            <person name="Kyrpides N.C."/>
            <person name="Klenk H.P."/>
            <person name="Lapidus A."/>
        </authorList>
    </citation>
    <scope>NUCLEOTIDE SEQUENCE [LARGE SCALE GENOMIC DNA]</scope>
    <source>
        <strain evidence="1 2">DSM 18011</strain>
    </source>
</reference>
<organism evidence="1 2">
    <name type="scientific">Bacteroides coprosuis DSM 18011</name>
    <dbReference type="NCBI Taxonomy" id="679937"/>
    <lineage>
        <taxon>Bacteria</taxon>
        <taxon>Pseudomonadati</taxon>
        <taxon>Bacteroidota</taxon>
        <taxon>Bacteroidia</taxon>
        <taxon>Bacteroidales</taxon>
        <taxon>Bacteroidaceae</taxon>
        <taxon>Bacteroides</taxon>
    </lineage>
</organism>
<dbReference type="InterPro" id="IPR010181">
    <property type="entry name" value="CGCAxxGCC_motif"/>
</dbReference>
<name>F3ZPS9_9BACE</name>